<gene>
    <name evidence="1" type="ORF">QYT958_LOCUS41491</name>
</gene>
<accession>A0A822CFZ0</accession>
<name>A0A822CFZ0_9BILA</name>
<evidence type="ECO:0000313" key="1">
    <source>
        <dbReference type="EMBL" id="CAF5042488.1"/>
    </source>
</evidence>
<evidence type="ECO:0000313" key="2">
    <source>
        <dbReference type="Proteomes" id="UP000663848"/>
    </source>
</evidence>
<sequence>HPLTERALPIFVNDDADFGPKIRAKMTMLNVQIGTPISNDFDESFANKHNISTLIDSSLHWYRLDLETILAELRSRELGGYRTS</sequence>
<protein>
    <submittedName>
        <fullName evidence="1">Uncharacterized protein</fullName>
    </submittedName>
</protein>
<comment type="caution">
    <text evidence="1">The sequence shown here is derived from an EMBL/GenBank/DDBJ whole genome shotgun (WGS) entry which is preliminary data.</text>
</comment>
<organism evidence="1 2">
    <name type="scientific">Rotaria socialis</name>
    <dbReference type="NCBI Taxonomy" id="392032"/>
    <lineage>
        <taxon>Eukaryota</taxon>
        <taxon>Metazoa</taxon>
        <taxon>Spiralia</taxon>
        <taxon>Gnathifera</taxon>
        <taxon>Rotifera</taxon>
        <taxon>Eurotatoria</taxon>
        <taxon>Bdelloidea</taxon>
        <taxon>Philodinida</taxon>
        <taxon>Philodinidae</taxon>
        <taxon>Rotaria</taxon>
    </lineage>
</organism>
<reference evidence="1" key="1">
    <citation type="submission" date="2021-02" db="EMBL/GenBank/DDBJ databases">
        <authorList>
            <person name="Nowell W R."/>
        </authorList>
    </citation>
    <scope>NUCLEOTIDE SEQUENCE</scope>
</reference>
<dbReference type="EMBL" id="CAJOBR010047493">
    <property type="protein sequence ID" value="CAF5042488.1"/>
    <property type="molecule type" value="Genomic_DNA"/>
</dbReference>
<dbReference type="Proteomes" id="UP000663848">
    <property type="component" value="Unassembled WGS sequence"/>
</dbReference>
<feature type="non-terminal residue" evidence="1">
    <location>
        <position position="1"/>
    </location>
</feature>
<proteinExistence type="predicted"/>
<dbReference type="AlphaFoldDB" id="A0A822CFZ0"/>
<feature type="non-terminal residue" evidence="1">
    <location>
        <position position="84"/>
    </location>
</feature>